<evidence type="ECO:0000313" key="1">
    <source>
        <dbReference type="EMBL" id="AOP47741.1"/>
    </source>
</evidence>
<dbReference type="EMBL" id="CP017157">
    <property type="protein sequence ID" value="AOP47741.1"/>
    <property type="molecule type" value="Genomic_DNA"/>
</dbReference>
<keyword evidence="2" id="KW-1185">Reference proteome</keyword>
<dbReference type="Proteomes" id="UP000094094">
    <property type="component" value="Chromosome"/>
</dbReference>
<name>A0A1D7VLZ2_9ACTN</name>
<proteinExistence type="predicted"/>
<reference evidence="1 2" key="1">
    <citation type="submission" date="2016-09" db="EMBL/GenBank/DDBJ databases">
        <title>Complete genome sequencing of Streptomyces lydicus 103 and metabolic pathways analysis of antibiotic biosynthesis.</title>
        <authorList>
            <person name="Jia N."/>
            <person name="Ding M.-Z."/>
            <person name="Gao F."/>
            <person name="Yuan Y.-J."/>
        </authorList>
    </citation>
    <scope>NUCLEOTIDE SEQUENCE [LARGE SCALE GENOMIC DNA]</scope>
    <source>
        <strain evidence="1 2">103</strain>
    </source>
</reference>
<dbReference type="KEGG" id="slc:SL103_17145"/>
<sequence>MSATAGVVHGAGAREDVRRSVRMRGCLPGDAAGGRHPLAELTRAQAGEGGAFRGVVAARAT</sequence>
<gene>
    <name evidence="1" type="ORF">SL103_17145</name>
</gene>
<evidence type="ECO:0000313" key="2">
    <source>
        <dbReference type="Proteomes" id="UP000094094"/>
    </source>
</evidence>
<protein>
    <submittedName>
        <fullName evidence="1">Uncharacterized protein</fullName>
    </submittedName>
</protein>
<accession>A0A1D7VLZ2</accession>
<organism evidence="1 2">
    <name type="scientific">Streptomyces lydicus</name>
    <dbReference type="NCBI Taxonomy" id="47763"/>
    <lineage>
        <taxon>Bacteria</taxon>
        <taxon>Bacillati</taxon>
        <taxon>Actinomycetota</taxon>
        <taxon>Actinomycetes</taxon>
        <taxon>Kitasatosporales</taxon>
        <taxon>Streptomycetaceae</taxon>
        <taxon>Streptomyces</taxon>
    </lineage>
</organism>
<dbReference type="AlphaFoldDB" id="A0A1D7VLZ2"/>